<dbReference type="AlphaFoldDB" id="A0A9L0SLM0"/>
<reference evidence="2 3" key="1">
    <citation type="journal article" date="2009" name="Science">
        <title>Genome sequence, comparative analysis, and population genetics of the domestic horse.</title>
        <authorList>
            <consortium name="Broad Institute Genome Sequencing Platform"/>
            <consortium name="Broad Institute Whole Genome Assembly Team"/>
            <person name="Wade C.M."/>
            <person name="Giulotto E."/>
            <person name="Sigurdsson S."/>
            <person name="Zoli M."/>
            <person name="Gnerre S."/>
            <person name="Imsland F."/>
            <person name="Lear T.L."/>
            <person name="Adelson D.L."/>
            <person name="Bailey E."/>
            <person name="Bellone R.R."/>
            <person name="Bloecker H."/>
            <person name="Distl O."/>
            <person name="Edgar R.C."/>
            <person name="Garber M."/>
            <person name="Leeb T."/>
            <person name="Mauceli E."/>
            <person name="MacLeod J.N."/>
            <person name="Penedo M.C.T."/>
            <person name="Raison J.M."/>
            <person name="Sharpe T."/>
            <person name="Vogel J."/>
            <person name="Andersson L."/>
            <person name="Antczak D.F."/>
            <person name="Biagi T."/>
            <person name="Binns M.M."/>
            <person name="Chowdhary B.P."/>
            <person name="Coleman S.J."/>
            <person name="Della Valle G."/>
            <person name="Fryc S."/>
            <person name="Guerin G."/>
            <person name="Hasegawa T."/>
            <person name="Hill E.W."/>
            <person name="Jurka J."/>
            <person name="Kiialainen A."/>
            <person name="Lindgren G."/>
            <person name="Liu J."/>
            <person name="Magnani E."/>
            <person name="Mickelson J.R."/>
            <person name="Murray J."/>
            <person name="Nergadze S.G."/>
            <person name="Onofrio R."/>
            <person name="Pedroni S."/>
            <person name="Piras M.F."/>
            <person name="Raudsepp T."/>
            <person name="Rocchi M."/>
            <person name="Roeed K.H."/>
            <person name="Ryder O.A."/>
            <person name="Searle S."/>
            <person name="Skow L."/>
            <person name="Swinburne J.E."/>
            <person name="Syvaenen A.C."/>
            <person name="Tozaki T."/>
            <person name="Valberg S.J."/>
            <person name="Vaudin M."/>
            <person name="White J.R."/>
            <person name="Zody M.C."/>
            <person name="Lander E.S."/>
            <person name="Lindblad-Toh K."/>
        </authorList>
    </citation>
    <scope>NUCLEOTIDE SEQUENCE [LARGE SCALE GENOMIC DNA]</scope>
    <source>
        <strain evidence="2 3">Thoroughbred</strain>
    </source>
</reference>
<reference evidence="2" key="3">
    <citation type="submission" date="2025-09" db="UniProtKB">
        <authorList>
            <consortium name="Ensembl"/>
        </authorList>
    </citation>
    <scope>IDENTIFICATION</scope>
    <source>
        <strain evidence="2">Thoroughbred</strain>
    </source>
</reference>
<evidence type="ECO:0000313" key="2">
    <source>
        <dbReference type="Ensembl" id="ENSECAP00000076970.1"/>
    </source>
</evidence>
<dbReference type="Ensembl" id="ENSECAT00000080089.1">
    <property type="protein sequence ID" value="ENSECAP00000076970.1"/>
    <property type="gene ID" value="ENSECAG00000048114.1"/>
</dbReference>
<evidence type="ECO:0000313" key="3">
    <source>
        <dbReference type="Proteomes" id="UP000002281"/>
    </source>
</evidence>
<dbReference type="Proteomes" id="UP000002281">
    <property type="component" value="Chromosome 1"/>
</dbReference>
<proteinExistence type="predicted"/>
<sequence length="69" mass="7170">VPSPPAPLQAPPCASLPDSAPTQPLPDLSPQPPTCSWTLGPSGLHQLLTWLPSGYSTPLYKPAFYCSGA</sequence>
<feature type="compositionally biased region" description="Pro residues" evidence="1">
    <location>
        <begin position="1"/>
        <end position="10"/>
    </location>
</feature>
<accession>A0A9L0SLM0</accession>
<feature type="region of interest" description="Disordered" evidence="1">
    <location>
        <begin position="1"/>
        <end position="34"/>
    </location>
</feature>
<organism evidence="2 3">
    <name type="scientific">Equus caballus</name>
    <name type="common">Horse</name>
    <dbReference type="NCBI Taxonomy" id="9796"/>
    <lineage>
        <taxon>Eukaryota</taxon>
        <taxon>Metazoa</taxon>
        <taxon>Chordata</taxon>
        <taxon>Craniata</taxon>
        <taxon>Vertebrata</taxon>
        <taxon>Euteleostomi</taxon>
        <taxon>Mammalia</taxon>
        <taxon>Eutheria</taxon>
        <taxon>Laurasiatheria</taxon>
        <taxon>Perissodactyla</taxon>
        <taxon>Equidae</taxon>
        <taxon>Equus</taxon>
    </lineage>
</organism>
<name>A0A9L0SLM0_HORSE</name>
<keyword evidence="3" id="KW-1185">Reference proteome</keyword>
<reference evidence="2" key="2">
    <citation type="submission" date="2025-08" db="UniProtKB">
        <authorList>
            <consortium name="Ensembl"/>
        </authorList>
    </citation>
    <scope>IDENTIFICATION</scope>
    <source>
        <strain evidence="2">Thoroughbred</strain>
    </source>
</reference>
<evidence type="ECO:0000256" key="1">
    <source>
        <dbReference type="SAM" id="MobiDB-lite"/>
    </source>
</evidence>
<protein>
    <submittedName>
        <fullName evidence="2">Uncharacterized protein</fullName>
    </submittedName>
</protein>
<feature type="compositionally biased region" description="Pro residues" evidence="1">
    <location>
        <begin position="23"/>
        <end position="33"/>
    </location>
</feature>